<dbReference type="EMBL" id="KN817543">
    <property type="protein sequence ID" value="KJA23411.1"/>
    <property type="molecule type" value="Genomic_DNA"/>
</dbReference>
<dbReference type="PROSITE" id="PS51671">
    <property type="entry name" value="ACT"/>
    <property type="match status" value="1"/>
</dbReference>
<organism evidence="8 9">
    <name type="scientific">Hypholoma sublateritium (strain FD-334 SS-4)</name>
    <dbReference type="NCBI Taxonomy" id="945553"/>
    <lineage>
        <taxon>Eukaryota</taxon>
        <taxon>Fungi</taxon>
        <taxon>Dikarya</taxon>
        <taxon>Basidiomycota</taxon>
        <taxon>Agaricomycotina</taxon>
        <taxon>Agaricomycetes</taxon>
        <taxon>Agaricomycetidae</taxon>
        <taxon>Agaricales</taxon>
        <taxon>Agaricineae</taxon>
        <taxon>Strophariaceae</taxon>
        <taxon>Hypholoma</taxon>
    </lineage>
</organism>
<feature type="compositionally biased region" description="Low complexity" evidence="6">
    <location>
        <begin position="13"/>
        <end position="24"/>
    </location>
</feature>
<dbReference type="OrthoDB" id="2013116at2759"/>
<dbReference type="UniPathway" id="UPA00047">
    <property type="reaction ID" value="UER00055"/>
</dbReference>
<keyword evidence="5" id="KW-0100">Branched-chain amino acid biosynthesis</keyword>
<dbReference type="Proteomes" id="UP000054270">
    <property type="component" value="Unassembled WGS sequence"/>
</dbReference>
<comment type="pathway">
    <text evidence="1">Amino-acid biosynthesis; L-isoleucine biosynthesis; L-isoleucine from 2-oxobutanoate: step 1/4.</text>
</comment>
<dbReference type="UniPathway" id="UPA00049">
    <property type="reaction ID" value="UER00059"/>
</dbReference>
<evidence type="ECO:0000256" key="6">
    <source>
        <dbReference type="SAM" id="MobiDB-lite"/>
    </source>
</evidence>
<keyword evidence="9" id="KW-1185">Reference proteome</keyword>
<dbReference type="AlphaFoldDB" id="A0A0D2P3Y2"/>
<gene>
    <name evidence="8" type="ORF">HYPSUDRAFT_66347</name>
</gene>
<evidence type="ECO:0000259" key="7">
    <source>
        <dbReference type="PROSITE" id="PS51671"/>
    </source>
</evidence>
<dbReference type="OMA" id="KRAHRTH"/>
<sequence length="255" mass="27642">MSCLPAAPRPPASRRLFSAAASRSVENGAQRPPQPPKPIDDCTPALDYKRAHRTHPPPLPETDNPRPRSAKEANEPGVLSRVSGILAGRRLNIDSLVVCYTEIRDLSRMCIVLSGQDGVVELAPRLLEDIVPVLTVLETRVISHELLLTTAPILTAATPSQALRVKHPHLHSISVLAQQFGAKIVDVRKHRVVVELAAKTARVEAFLNLRKPFGTPEAARTDHTAMPLTPITTGEEDPVVEEEGTTVDASLLPPD</sequence>
<dbReference type="NCBIfam" id="TIGR00119">
    <property type="entry name" value="acolac_sm"/>
    <property type="match status" value="1"/>
</dbReference>
<proteinExistence type="inferred from homology"/>
<comment type="pathway">
    <text evidence="2">Amino-acid biosynthesis; L-valine biosynthesis; L-valine from pyruvate: step 1/4.</text>
</comment>
<dbReference type="CDD" id="cd04878">
    <property type="entry name" value="ACT_AHAS"/>
    <property type="match status" value="1"/>
</dbReference>
<dbReference type="InterPro" id="IPR039557">
    <property type="entry name" value="AHAS_ACT"/>
</dbReference>
<feature type="region of interest" description="Disordered" evidence="6">
    <location>
        <begin position="217"/>
        <end position="255"/>
    </location>
</feature>
<dbReference type="Pfam" id="PF22629">
    <property type="entry name" value="ACT_AHAS_ss"/>
    <property type="match status" value="1"/>
</dbReference>
<evidence type="ECO:0000313" key="9">
    <source>
        <dbReference type="Proteomes" id="UP000054270"/>
    </source>
</evidence>
<dbReference type="GO" id="GO:0042645">
    <property type="term" value="C:mitochondrial nucleoid"/>
    <property type="evidence" value="ECO:0007669"/>
    <property type="project" value="TreeGrafter"/>
</dbReference>
<dbReference type="SUPFAM" id="SSF55021">
    <property type="entry name" value="ACT-like"/>
    <property type="match status" value="2"/>
</dbReference>
<protein>
    <recommendedName>
        <fullName evidence="7">ACT domain-containing protein</fullName>
    </recommendedName>
</protein>
<dbReference type="InterPro" id="IPR004789">
    <property type="entry name" value="Acetalactate_synth_ssu"/>
</dbReference>
<feature type="region of interest" description="Disordered" evidence="6">
    <location>
        <begin position="1"/>
        <end position="76"/>
    </location>
</feature>
<dbReference type="PANTHER" id="PTHR31242:SF2">
    <property type="entry name" value="ACETOLACTATE SYNTHASE SMALL SUBUNIT, MITOCHONDRIAL"/>
    <property type="match status" value="1"/>
</dbReference>
<evidence type="ECO:0000313" key="8">
    <source>
        <dbReference type="EMBL" id="KJA23411.1"/>
    </source>
</evidence>
<evidence type="ECO:0000256" key="1">
    <source>
        <dbReference type="ARBA" id="ARBA00004974"/>
    </source>
</evidence>
<dbReference type="InterPro" id="IPR045865">
    <property type="entry name" value="ACT-like_dom_sf"/>
</dbReference>
<dbReference type="STRING" id="945553.A0A0D2P3Y2"/>
<reference evidence="9" key="1">
    <citation type="submission" date="2014-04" db="EMBL/GenBank/DDBJ databases">
        <title>Evolutionary Origins and Diversification of the Mycorrhizal Mutualists.</title>
        <authorList>
            <consortium name="DOE Joint Genome Institute"/>
            <consortium name="Mycorrhizal Genomics Consortium"/>
            <person name="Kohler A."/>
            <person name="Kuo A."/>
            <person name="Nagy L.G."/>
            <person name="Floudas D."/>
            <person name="Copeland A."/>
            <person name="Barry K.W."/>
            <person name="Cichocki N."/>
            <person name="Veneault-Fourrey C."/>
            <person name="LaButti K."/>
            <person name="Lindquist E.A."/>
            <person name="Lipzen A."/>
            <person name="Lundell T."/>
            <person name="Morin E."/>
            <person name="Murat C."/>
            <person name="Riley R."/>
            <person name="Ohm R."/>
            <person name="Sun H."/>
            <person name="Tunlid A."/>
            <person name="Henrissat B."/>
            <person name="Grigoriev I.V."/>
            <person name="Hibbett D.S."/>
            <person name="Martin F."/>
        </authorList>
    </citation>
    <scope>NUCLEOTIDE SEQUENCE [LARGE SCALE GENOMIC DNA]</scope>
    <source>
        <strain evidence="9">FD-334 SS-4</strain>
    </source>
</reference>
<dbReference type="Gene3D" id="3.30.70.1150">
    <property type="entry name" value="ACT-like. Chain A, domain 2"/>
    <property type="match status" value="1"/>
</dbReference>
<dbReference type="Pfam" id="PF10369">
    <property type="entry name" value="ALS_ss_C"/>
    <property type="match status" value="1"/>
</dbReference>
<accession>A0A0D2P3Y2</accession>
<dbReference type="PANTHER" id="PTHR31242">
    <property type="entry name" value="ACETOLACTATE SYNTHASE SMALL SUBUNIT, MITOCHONDRIAL"/>
    <property type="match status" value="1"/>
</dbReference>
<dbReference type="GO" id="GO:0009097">
    <property type="term" value="P:isoleucine biosynthetic process"/>
    <property type="evidence" value="ECO:0007669"/>
    <property type="project" value="UniProtKB-UniPathway"/>
</dbReference>
<dbReference type="GO" id="GO:1990610">
    <property type="term" value="F:acetolactate synthase regulator activity"/>
    <property type="evidence" value="ECO:0007669"/>
    <property type="project" value="InterPro"/>
</dbReference>
<feature type="compositionally biased region" description="Acidic residues" evidence="6">
    <location>
        <begin position="234"/>
        <end position="245"/>
    </location>
</feature>
<evidence type="ECO:0000256" key="2">
    <source>
        <dbReference type="ARBA" id="ARBA00005025"/>
    </source>
</evidence>
<dbReference type="InterPro" id="IPR053050">
    <property type="entry name" value="ALS_regulatory_subunit"/>
</dbReference>
<comment type="similarity">
    <text evidence="3">Belongs to the acetolactate synthase small subunit family.</text>
</comment>
<evidence type="ECO:0000256" key="3">
    <source>
        <dbReference type="ARBA" id="ARBA00006341"/>
    </source>
</evidence>
<dbReference type="InterPro" id="IPR054480">
    <property type="entry name" value="AHAS_small-like_ACT"/>
</dbReference>
<dbReference type="GO" id="GO:0009099">
    <property type="term" value="P:L-valine biosynthetic process"/>
    <property type="evidence" value="ECO:0007669"/>
    <property type="project" value="UniProtKB-UniPathway"/>
</dbReference>
<feature type="domain" description="ACT" evidence="7">
    <location>
        <begin position="67"/>
        <end position="144"/>
    </location>
</feature>
<dbReference type="GO" id="GO:0005948">
    <property type="term" value="C:acetolactate synthase complex"/>
    <property type="evidence" value="ECO:0007669"/>
    <property type="project" value="TreeGrafter"/>
</dbReference>
<evidence type="ECO:0000256" key="5">
    <source>
        <dbReference type="ARBA" id="ARBA00023304"/>
    </source>
</evidence>
<dbReference type="InterPro" id="IPR002912">
    <property type="entry name" value="ACT_dom"/>
</dbReference>
<dbReference type="Gene3D" id="3.30.70.260">
    <property type="match status" value="1"/>
</dbReference>
<dbReference type="InterPro" id="IPR027271">
    <property type="entry name" value="Acetolactate_synth/TF_NikR_C"/>
</dbReference>
<dbReference type="InterPro" id="IPR019455">
    <property type="entry name" value="Acetolactate_synth_ssu_C"/>
</dbReference>
<name>A0A0D2P3Y2_HYPSF</name>
<feature type="compositionally biased region" description="Basic and acidic residues" evidence="6">
    <location>
        <begin position="63"/>
        <end position="74"/>
    </location>
</feature>
<evidence type="ECO:0000256" key="4">
    <source>
        <dbReference type="ARBA" id="ARBA00022605"/>
    </source>
</evidence>
<keyword evidence="4" id="KW-0028">Amino-acid biosynthesis</keyword>